<dbReference type="RefSeq" id="WP_195751916.1">
    <property type="nucleotide sequence ID" value="NZ_JADOFV010000003.1"/>
</dbReference>
<protein>
    <submittedName>
        <fullName evidence="2">Uncharacterized protein</fullName>
    </submittedName>
</protein>
<keyword evidence="1" id="KW-1133">Transmembrane helix</keyword>
<keyword evidence="1" id="KW-0472">Membrane</keyword>
<evidence type="ECO:0000256" key="1">
    <source>
        <dbReference type="SAM" id="Phobius"/>
    </source>
</evidence>
<comment type="caution">
    <text evidence="2">The sequence shown here is derived from an EMBL/GenBank/DDBJ whole genome shotgun (WGS) entry which is preliminary data.</text>
</comment>
<keyword evidence="1" id="KW-0812">Transmembrane</keyword>
<organism evidence="2 3">
    <name type="scientific">Pediococcus pentosaceus</name>
    <dbReference type="NCBI Taxonomy" id="1255"/>
    <lineage>
        <taxon>Bacteria</taxon>
        <taxon>Bacillati</taxon>
        <taxon>Bacillota</taxon>
        <taxon>Bacilli</taxon>
        <taxon>Lactobacillales</taxon>
        <taxon>Lactobacillaceae</taxon>
        <taxon>Pediococcus</taxon>
    </lineage>
</organism>
<dbReference type="AlphaFoldDB" id="A0AA40X8Z1"/>
<evidence type="ECO:0000313" key="3">
    <source>
        <dbReference type="Proteomes" id="UP000743107"/>
    </source>
</evidence>
<gene>
    <name evidence="2" type="ORF">ITQ97_05445</name>
</gene>
<accession>A0AA40X8Z1</accession>
<sequence>MKNKCTIGLLFLFLIVGIPLIIDLLLNVFSGAIFNSADNSDWLGFWGGYLGSVIVMPLTLYIAYLEFKNELTNRQEQWKIDRYDAINEATVNFELFIQGNIVRYDLTDLKYINIDRLDYLKRMIQRAVEGEYFEYIKAINLQLSKLPKNERKFLAVNIEKLQYILEVDTVYQLVPLREKIKKIRNDGETKEKIKKLTNDFKDIIEIIRKASKELDKIENLTDEKRSIYLKE</sequence>
<dbReference type="Proteomes" id="UP000743107">
    <property type="component" value="Unassembled WGS sequence"/>
</dbReference>
<feature type="transmembrane region" description="Helical" evidence="1">
    <location>
        <begin position="7"/>
        <end position="34"/>
    </location>
</feature>
<feature type="transmembrane region" description="Helical" evidence="1">
    <location>
        <begin position="46"/>
        <end position="65"/>
    </location>
</feature>
<dbReference type="EMBL" id="JADOFV010000003">
    <property type="protein sequence ID" value="MBF7127247.1"/>
    <property type="molecule type" value="Genomic_DNA"/>
</dbReference>
<name>A0AA40X8Z1_PEDPE</name>
<evidence type="ECO:0000313" key="2">
    <source>
        <dbReference type="EMBL" id="MBF7127247.1"/>
    </source>
</evidence>
<proteinExistence type="predicted"/>
<reference evidence="2" key="1">
    <citation type="submission" date="2020-11" db="EMBL/GenBank/DDBJ databases">
        <title>Antibiotic susceptibility profiles of Pediococcus pentosaceus from various origins and their implications for the safety assessment of strains with food-technology applications.</title>
        <authorList>
            <person name="Shani N."/>
            <person name="Oberhaensli S."/>
            <person name="Arias E."/>
        </authorList>
    </citation>
    <scope>NUCLEOTIDE SEQUENCE</scope>
    <source>
        <strain evidence="2">FAM 19164</strain>
    </source>
</reference>